<proteinExistence type="predicted"/>
<reference evidence="2" key="1">
    <citation type="journal article" date="2020" name="Stud. Mycol.">
        <title>101 Dothideomycetes genomes: a test case for predicting lifestyles and emergence of pathogens.</title>
        <authorList>
            <person name="Haridas S."/>
            <person name="Albert R."/>
            <person name="Binder M."/>
            <person name="Bloem J."/>
            <person name="Labutti K."/>
            <person name="Salamov A."/>
            <person name="Andreopoulos B."/>
            <person name="Baker S."/>
            <person name="Barry K."/>
            <person name="Bills G."/>
            <person name="Bluhm B."/>
            <person name="Cannon C."/>
            <person name="Castanera R."/>
            <person name="Culley D."/>
            <person name="Daum C."/>
            <person name="Ezra D."/>
            <person name="Gonzalez J."/>
            <person name="Henrissat B."/>
            <person name="Kuo A."/>
            <person name="Liang C."/>
            <person name="Lipzen A."/>
            <person name="Lutzoni F."/>
            <person name="Magnuson J."/>
            <person name="Mondo S."/>
            <person name="Nolan M."/>
            <person name="Ohm R."/>
            <person name="Pangilinan J."/>
            <person name="Park H.-J."/>
            <person name="Ramirez L."/>
            <person name="Alfaro M."/>
            <person name="Sun H."/>
            <person name="Tritt A."/>
            <person name="Yoshinaga Y."/>
            <person name="Zwiers L.-H."/>
            <person name="Turgeon B."/>
            <person name="Goodwin S."/>
            <person name="Spatafora J."/>
            <person name="Crous P."/>
            <person name="Grigoriev I."/>
        </authorList>
    </citation>
    <scope>NUCLEOTIDE SEQUENCE</scope>
    <source>
        <strain evidence="2">CBS 113818</strain>
    </source>
</reference>
<feature type="compositionally biased region" description="Basic and acidic residues" evidence="1">
    <location>
        <begin position="217"/>
        <end position="228"/>
    </location>
</feature>
<keyword evidence="3" id="KW-1185">Reference proteome</keyword>
<protein>
    <submittedName>
        <fullName evidence="2">Uncharacterized protein</fullName>
    </submittedName>
</protein>
<evidence type="ECO:0000313" key="2">
    <source>
        <dbReference type="EMBL" id="KAF2819316.1"/>
    </source>
</evidence>
<feature type="region of interest" description="Disordered" evidence="1">
    <location>
        <begin position="202"/>
        <end position="394"/>
    </location>
</feature>
<feature type="compositionally biased region" description="Basic and acidic residues" evidence="1">
    <location>
        <begin position="102"/>
        <end position="115"/>
    </location>
</feature>
<feature type="compositionally biased region" description="Basic and acidic residues" evidence="1">
    <location>
        <begin position="446"/>
        <end position="457"/>
    </location>
</feature>
<sequence length="782" mass="85440">MSNKATITFSQAHVQPPVYVVTSLSEPPWETLEMEVDKEHQASGNLVFTRHFENAPQGDHQYKIRIGDGYWVVDESKDSATDEHGNRNNVIHVEQVATESQQGKEDGLQDNRNDSSMDSDGNIPLPSIPIPFVVVEKVADQEQPEYGDTEPHPLAPNVAKRMADFQPDFETTYEEEAAADSELPKSPEVPLLVVEKTDDRLEHGDDFGQDATAGQKIAHDKRAADTAPDKLVVMPEGHVEPGTADEQAAPLFRHETAQLKESTSTPSLDTIDEVSIQSSADQTSSEDNINTPGESQDEEASSPEPLMSHEFDSVQPHTELGSGPLLSHEAAPQDEESDELENAPFLPHETVANGDSEYSDEDDIDELDAAPLLSHETGFSSYKGSEITTNSDFLDVDVSEPRHYTYDDDDEGYAGNVVEPDEAATFTHGDVNDDNGFGEDGAPLLPHERDSEIHDDSSPEEDGGFTLHSQPTFGYETDNAKDLFGGGGRPNIFRARTNSSTLPHKLPLSDAEDENLHDPSLERFPTNREQILQRVATIGLQLPEDQTMEEHVHSPVMSVLSQACSSVDLVPVKSYTSLASVPEADDSDDAEEDDADVESLPSPMVMKLGRVTNDFARDSCATPLPDDSKRLELNENDSAHGQATRAAQYSEADSVGRNDGAKDVTLSRLRESIATPAKVFNTTTTLLTSEKQEPSTNNDSIALASGSELRQRNLPQQDTSKDLATPSSTFEDAPENSGAVQTPTPQQFSQHNESFLQSFFRVVFGPVGRFLTSCLSDRKRAG</sequence>
<dbReference type="InterPro" id="IPR014756">
    <property type="entry name" value="Ig_E-set"/>
</dbReference>
<organism evidence="2 3">
    <name type="scientific">Ophiobolus disseminans</name>
    <dbReference type="NCBI Taxonomy" id="1469910"/>
    <lineage>
        <taxon>Eukaryota</taxon>
        <taxon>Fungi</taxon>
        <taxon>Dikarya</taxon>
        <taxon>Ascomycota</taxon>
        <taxon>Pezizomycotina</taxon>
        <taxon>Dothideomycetes</taxon>
        <taxon>Pleosporomycetidae</taxon>
        <taxon>Pleosporales</taxon>
        <taxon>Pleosporineae</taxon>
        <taxon>Phaeosphaeriaceae</taxon>
        <taxon>Ophiobolus</taxon>
    </lineage>
</organism>
<feature type="region of interest" description="Disordered" evidence="1">
    <location>
        <begin position="638"/>
        <end position="659"/>
    </location>
</feature>
<dbReference type="Gene3D" id="2.60.40.10">
    <property type="entry name" value="Immunoglobulins"/>
    <property type="match status" value="1"/>
</dbReference>
<feature type="region of interest" description="Disordered" evidence="1">
    <location>
        <begin position="580"/>
        <end position="604"/>
    </location>
</feature>
<dbReference type="SUPFAM" id="SSF81296">
    <property type="entry name" value="E set domains"/>
    <property type="match status" value="1"/>
</dbReference>
<feature type="region of interest" description="Disordered" evidence="1">
    <location>
        <begin position="707"/>
        <end position="750"/>
    </location>
</feature>
<feature type="region of interest" description="Disordered" evidence="1">
    <location>
        <begin position="421"/>
        <end position="468"/>
    </location>
</feature>
<feature type="region of interest" description="Disordered" evidence="1">
    <location>
        <begin position="95"/>
        <end position="125"/>
    </location>
</feature>
<feature type="compositionally biased region" description="Polar residues" evidence="1">
    <location>
        <begin position="377"/>
        <end position="392"/>
    </location>
</feature>
<dbReference type="Proteomes" id="UP000799424">
    <property type="component" value="Unassembled WGS sequence"/>
</dbReference>
<feature type="compositionally biased region" description="Polar residues" evidence="1">
    <location>
        <begin position="738"/>
        <end position="750"/>
    </location>
</feature>
<evidence type="ECO:0000313" key="3">
    <source>
        <dbReference type="Proteomes" id="UP000799424"/>
    </source>
</evidence>
<gene>
    <name evidence="2" type="ORF">CC86DRAFT_307416</name>
</gene>
<feature type="compositionally biased region" description="Acidic residues" evidence="1">
    <location>
        <begin position="583"/>
        <end position="597"/>
    </location>
</feature>
<accession>A0A6A6ZE93</accession>
<feature type="compositionally biased region" description="Acidic residues" evidence="1">
    <location>
        <begin position="332"/>
        <end position="341"/>
    </location>
</feature>
<dbReference type="InterPro" id="IPR013783">
    <property type="entry name" value="Ig-like_fold"/>
</dbReference>
<dbReference type="AlphaFoldDB" id="A0A6A6ZE93"/>
<dbReference type="OrthoDB" id="5350410at2759"/>
<feature type="compositionally biased region" description="Polar residues" evidence="1">
    <location>
        <begin position="259"/>
        <end position="268"/>
    </location>
</feature>
<name>A0A6A6ZE93_9PLEO</name>
<feature type="compositionally biased region" description="Polar residues" evidence="1">
    <location>
        <begin position="275"/>
        <end position="294"/>
    </location>
</feature>
<evidence type="ECO:0000256" key="1">
    <source>
        <dbReference type="SAM" id="MobiDB-lite"/>
    </source>
</evidence>
<feature type="compositionally biased region" description="Acidic residues" evidence="1">
    <location>
        <begin position="357"/>
        <end position="368"/>
    </location>
</feature>
<dbReference type="CDD" id="cd02859">
    <property type="entry name" value="E_set_AMPKbeta_like_N"/>
    <property type="match status" value="1"/>
</dbReference>
<dbReference type="EMBL" id="MU006245">
    <property type="protein sequence ID" value="KAF2819316.1"/>
    <property type="molecule type" value="Genomic_DNA"/>
</dbReference>